<name>A0A855MFR9_9GAMM</name>
<accession>A0A855MFR9</accession>
<evidence type="ECO:0000313" key="1">
    <source>
        <dbReference type="EMBL" id="POY49409.1"/>
    </source>
</evidence>
<gene>
    <name evidence="1" type="ORF">F131LOC_02708</name>
</gene>
<sequence length="112" mass="12025">MEAIQLRAPGGLERLEIVDLPDPGAPEAGHIALIGVLTGPAGPVPTAGLTVRQQRLQGLIVGSRQHQQDLVRALNVLPIRPVIDKRFPLVDLAEAFRLQQAGGHFGKICLEF</sequence>
<proteinExistence type="predicted"/>
<comment type="caution">
    <text evidence="1">The sequence shown here is derived from an EMBL/GenBank/DDBJ whole genome shotgun (WGS) entry which is preliminary data.</text>
</comment>
<dbReference type="InterPro" id="IPR052711">
    <property type="entry name" value="Zinc_ADH-like"/>
</dbReference>
<organism evidence="1">
    <name type="scientific">Pectobacterium versatile</name>
    <dbReference type="NCBI Taxonomy" id="2488639"/>
    <lineage>
        <taxon>Bacteria</taxon>
        <taxon>Pseudomonadati</taxon>
        <taxon>Pseudomonadota</taxon>
        <taxon>Gammaproteobacteria</taxon>
        <taxon>Enterobacterales</taxon>
        <taxon>Pectobacteriaceae</taxon>
        <taxon>Pectobacterium</taxon>
    </lineage>
</organism>
<dbReference type="EMBL" id="PDVW01000015">
    <property type="protein sequence ID" value="POY49409.1"/>
    <property type="molecule type" value="Genomic_DNA"/>
</dbReference>
<dbReference type="PANTHER" id="PTHR45033:SF2">
    <property type="entry name" value="ZINC-TYPE ALCOHOL DEHYDROGENASE-LIKE PROTEIN C1773.06C"/>
    <property type="match status" value="1"/>
</dbReference>
<reference evidence="1" key="1">
    <citation type="submission" date="2017-12" db="EMBL/GenBank/DDBJ databases">
        <title>First report on the novel genomospecies/subspecies of Pectobacterium carotovorum in Russia.</title>
        <authorList>
            <person name="Shirshikov F.V."/>
            <person name="Miroshnikov K."/>
            <person name="Toshakov S.V."/>
            <person name="Kabanova A.P."/>
            <person name="Barannik A.P."/>
            <person name="Shneider M."/>
            <person name="Ignatov A.N."/>
            <person name="Miroshnikov K.A."/>
        </authorList>
    </citation>
    <scope>NUCLEOTIDE SEQUENCE [LARGE SCALE GENOMIC DNA]</scope>
    <source>
        <strain evidence="1">F131</strain>
    </source>
</reference>
<protein>
    <recommendedName>
        <fullName evidence="2">Alcohol dehydrogenase</fullName>
    </recommendedName>
</protein>
<dbReference type="AlphaFoldDB" id="A0A855MFR9"/>
<dbReference type="Pfam" id="PF13602">
    <property type="entry name" value="ADH_zinc_N_2"/>
    <property type="match status" value="1"/>
</dbReference>
<evidence type="ECO:0008006" key="2">
    <source>
        <dbReference type="Google" id="ProtNLM"/>
    </source>
</evidence>
<dbReference type="PANTHER" id="PTHR45033">
    <property type="match status" value="1"/>
</dbReference>
<dbReference type="Gene3D" id="3.90.180.10">
    <property type="entry name" value="Medium-chain alcohol dehydrogenases, catalytic domain"/>
    <property type="match status" value="1"/>
</dbReference>
<dbReference type="RefSeq" id="WP_230857565.1">
    <property type="nucleotide sequence ID" value="NZ_BGPS01000007.1"/>
</dbReference>
<dbReference type="Gene3D" id="3.40.50.720">
    <property type="entry name" value="NAD(P)-binding Rossmann-like Domain"/>
    <property type="match status" value="1"/>
</dbReference>